<dbReference type="Proteomes" id="UP001305815">
    <property type="component" value="Chromosome"/>
</dbReference>
<evidence type="ECO:0000313" key="2">
    <source>
        <dbReference type="Proteomes" id="UP001305815"/>
    </source>
</evidence>
<gene>
    <name evidence="1" type="ORF">Lac1_13980</name>
</gene>
<dbReference type="EMBL" id="AP027742">
    <property type="protein sequence ID" value="BDZ77215.1"/>
    <property type="molecule type" value="Genomic_DNA"/>
</dbReference>
<protein>
    <submittedName>
        <fullName evidence="1">Uncharacterized protein</fullName>
    </submittedName>
</protein>
<dbReference type="InterPro" id="IPR043743">
    <property type="entry name" value="DUF5688"/>
</dbReference>
<keyword evidence="2" id="KW-1185">Reference proteome</keyword>
<reference evidence="2" key="1">
    <citation type="journal article" date="2023" name="Int. J. Syst. Evol. Microbiol.">
        <title>Claveliimonas bilis gen. nov., sp. nov., deoxycholic acid-producing bacteria isolated from human faeces, and reclassification of Sellimonas monacensis Zenner et al. 2021 as Claveliimonas monacensis comb. nov.</title>
        <authorList>
            <person name="Hisatomi A."/>
            <person name="Kastawa N.W.E.P.G."/>
            <person name="Song I."/>
            <person name="Ohkuma M."/>
            <person name="Fukiya S."/>
            <person name="Sakamoto M."/>
        </authorList>
    </citation>
    <scope>NUCLEOTIDE SEQUENCE [LARGE SCALE GENOMIC DNA]</scope>
    <source>
        <strain evidence="2">12BBH14</strain>
    </source>
</reference>
<accession>A0ABN6Z2B3</accession>
<sequence length="217" mass="24235">MEAAKEDSSLGNIKMPTNLSEVENILSIGVMNEKYEEMLKSHHVILKRVEDLILYPVVVLDQNLIFKVTENLLNLWNVTVDQVFDAALASKELNNVKLLSFLDCFSSEPVDYFVGQLDIPVDITFLVLSSQGKCTTAGSIFSQEIQNKLVSTFPDGFYILPSSIYEVLIVPSRMAGAKDAEEFKSIVMDVNSTQVSSEDYLSDSVYTIEKGKFKKIA</sequence>
<dbReference type="RefSeq" id="WP_316266858.1">
    <property type="nucleotide sequence ID" value="NZ_AP027742.1"/>
</dbReference>
<evidence type="ECO:0000313" key="1">
    <source>
        <dbReference type="EMBL" id="BDZ77215.1"/>
    </source>
</evidence>
<proteinExistence type="predicted"/>
<name>A0ABN6Z2B3_9FIRM</name>
<dbReference type="Pfam" id="PF18941">
    <property type="entry name" value="DUF5688"/>
    <property type="match status" value="1"/>
</dbReference>
<organism evidence="1 2">
    <name type="scientific">Claveliimonas bilis</name>
    <dbReference type="NCBI Taxonomy" id="3028070"/>
    <lineage>
        <taxon>Bacteria</taxon>
        <taxon>Bacillati</taxon>
        <taxon>Bacillota</taxon>
        <taxon>Clostridia</taxon>
        <taxon>Lachnospirales</taxon>
        <taxon>Lachnospiraceae</taxon>
        <taxon>Claveliimonas</taxon>
    </lineage>
</organism>